<proteinExistence type="predicted"/>
<evidence type="ECO:0000313" key="1">
    <source>
        <dbReference type="EMBL" id="WGZ92213.1"/>
    </source>
</evidence>
<dbReference type="SUPFAM" id="SSF160980">
    <property type="entry name" value="SSO1389-like"/>
    <property type="match status" value="1"/>
</dbReference>
<dbReference type="EMBL" id="CP124755">
    <property type="protein sequence ID" value="WGZ92213.1"/>
    <property type="molecule type" value="Genomic_DNA"/>
</dbReference>
<dbReference type="Proteomes" id="UP001300672">
    <property type="component" value="Chromosome"/>
</dbReference>
<dbReference type="AlphaFoldDB" id="A0AA95HAP3"/>
<dbReference type="KEGG" id="tdu:QJT80_06940"/>
<reference evidence="1" key="1">
    <citation type="journal article" date="2023" name="Int. J. Mol. Sci.">
        <title>Metagenomics Revealed a New Genus 'Candidatus Thiocaldithrix dubininis' gen. nov., sp. nov. and a New Species 'Candidatus Thiothrix putei' sp. nov. in the Family Thiotrichaceae, Some Members of Which Have Traits of Both Na+- and H+-Motive Energetics.</title>
        <authorList>
            <person name="Ravin N.V."/>
            <person name="Muntyan M.S."/>
            <person name="Smolyakov D.D."/>
            <person name="Rudenko T.S."/>
            <person name="Beletsky A.V."/>
            <person name="Mardanov A.V."/>
            <person name="Grabovich M.Y."/>
        </authorList>
    </citation>
    <scope>NUCLEOTIDE SEQUENCE</scope>
    <source>
        <strain evidence="1">GKL-01</strain>
    </source>
</reference>
<sequence length="399" mass="45412">MKLISFLGRAPKDTAGYRQTTYEFTDGSKSQPVSYIGWPLIERLKPESMVILGTEGSMWDHLFDSIECSLDEDLHLELLALVDNKSVSQEFLGQLQQRFIEKLGIACELVIIPYGKDMNEQIQIMEIIAQFVSEEDNVVLDVTHGFRHLPMLGLISAQYLQRLKNAKIQGIYYGMYDPDLKIGEVYDLQGMLQLNNWVFALSQFDKDGDYSVFSEPLALDGFSSTGINSLKKAAYFERIFNVSQAKQQLSTFNLQLTNDLPGAGKLFTKPLKDRVAWAKSNTLYKHQCKLAQFYLNNGDYVRACIFALEAFNTSLLKPNEIDQQQNFSIRKQAALDYKDNPNSDRGDRNLLNDYEYLSRIRNALAHGTEPNSAIGRAMKDSDIFTKTLRELFNKLGIKP</sequence>
<accession>A0AA95HAP3</accession>
<dbReference type="InterPro" id="IPR011742">
    <property type="entry name" value="CRISPR-assoc_prot_TM1812"/>
</dbReference>
<dbReference type="InterPro" id="IPR013383">
    <property type="entry name" value="CRISPR-assoc_prot_DxTHG_CS"/>
</dbReference>
<dbReference type="NCBIfam" id="TIGR02221">
    <property type="entry name" value="cas_TM1812"/>
    <property type="match status" value="1"/>
</dbReference>
<dbReference type="NCBIfam" id="TIGR02549">
    <property type="entry name" value="CRISPR_DxTHG"/>
    <property type="match status" value="1"/>
</dbReference>
<dbReference type="Gene3D" id="3.40.50.10640">
    <property type="entry name" value="SSO1389-like"/>
    <property type="match status" value="1"/>
</dbReference>
<gene>
    <name evidence="1" type="primary">csx2</name>
    <name evidence="1" type="ORF">QJT80_06940</name>
</gene>
<organism evidence="1">
    <name type="scientific">Candidatus Thiocaldithrix dubininis</name>
    <dbReference type="NCBI Taxonomy" id="3080823"/>
    <lineage>
        <taxon>Bacteria</taxon>
        <taxon>Pseudomonadati</taxon>
        <taxon>Pseudomonadota</taxon>
        <taxon>Gammaproteobacteria</taxon>
        <taxon>Thiotrichales</taxon>
        <taxon>Thiotrichaceae</taxon>
        <taxon>Candidatus Thiocaldithrix</taxon>
    </lineage>
</organism>
<name>A0AA95HAP3_9GAMM</name>
<protein>
    <submittedName>
        <fullName evidence="1">TIGR02221 family CRISPR-associated protein</fullName>
    </submittedName>
</protein>
<dbReference type="CDD" id="cd09732">
    <property type="entry name" value="Csx1_III-U"/>
    <property type="match status" value="1"/>
</dbReference>
<reference evidence="1" key="2">
    <citation type="submission" date="2023-04" db="EMBL/GenBank/DDBJ databases">
        <authorList>
            <person name="Beletskiy A.V."/>
            <person name="Mardanov A.V."/>
            <person name="Ravin N.V."/>
        </authorList>
    </citation>
    <scope>NUCLEOTIDE SEQUENCE</scope>
    <source>
        <strain evidence="1">GKL-01</strain>
    </source>
</reference>